<evidence type="ECO:0000256" key="3">
    <source>
        <dbReference type="ARBA" id="ARBA00005383"/>
    </source>
</evidence>
<keyword evidence="8" id="KW-0862">Zinc</keyword>
<dbReference type="Gene3D" id="3.30.40.10">
    <property type="entry name" value="Zinc/RING finger domain, C3HC4 (zinc finger)"/>
    <property type="match status" value="1"/>
</dbReference>
<feature type="compositionally biased region" description="Polar residues" evidence="11">
    <location>
        <begin position="1340"/>
        <end position="1351"/>
    </location>
</feature>
<proteinExistence type="inferred from homology"/>
<feature type="compositionally biased region" description="Polar residues" evidence="11">
    <location>
        <begin position="1433"/>
        <end position="1443"/>
    </location>
</feature>
<feature type="region of interest" description="Disordered" evidence="11">
    <location>
        <begin position="481"/>
        <end position="555"/>
    </location>
</feature>
<feature type="compositionally biased region" description="Low complexity" evidence="11">
    <location>
        <begin position="983"/>
        <end position="997"/>
    </location>
</feature>
<feature type="region of interest" description="Disordered" evidence="11">
    <location>
        <begin position="1387"/>
        <end position="1443"/>
    </location>
</feature>
<feature type="region of interest" description="Disordered" evidence="11">
    <location>
        <begin position="1285"/>
        <end position="1351"/>
    </location>
</feature>
<dbReference type="GO" id="GO:0061665">
    <property type="term" value="F:SUMO ligase activity"/>
    <property type="evidence" value="ECO:0007669"/>
    <property type="project" value="TreeGrafter"/>
</dbReference>
<dbReference type="InterPro" id="IPR023321">
    <property type="entry name" value="PINIT"/>
</dbReference>
<dbReference type="InterPro" id="IPR013083">
    <property type="entry name" value="Znf_RING/FYVE/PHD"/>
</dbReference>
<sequence>MSTAPLPAAPAAEELRLLQQKIGQFRVVQLKELCKHSGLAVSGRKQDLVDRVLQLVRQLAAPGRHVEMLAMQTLVWKLAVNGDAPPLHQLVHTIQLGHFSYQQVHELLAQFRRSAGAAHPRDPARAVPPNPLAPGTAPPDHSAWGTAPPNHTAHAPPGPAAPAARYRSTVFYTLRQRVGGHVLQASKARASSQFVLALSASQAALLRMDARARLLLLCCAEPAARAGSAAPILFPPIEIHVDNVLTKQSVRGLKGRPGSARPADLTPYVAHPERPVAVRIVYSDAPERHLLDAYIAETALPEAILDAVRRRPHVLLESTRRAVCAENERAARDGVVVASVPLSLRCPITYARIATPVKSVHCDHVQCFDGLSFLMMQERIPAWQCPVCSLRIDEHLLAVSDFLQAVLDGAPPDADAVRLQPDGSWRPDDAGPRPQAPAPADASVEVISLDSDSDPEPDVCTVADATLEPADATLEPADTTLEPADTHAGQDIHATPASSDDELVVARNSRKRARVPDADSPLLEPAGPPRPPASPPGRGPTASPGTPPTPAVLPSHARAGLVAGPSATARSLDDLPISQYLSRRRSQMNEAKPTSAQGASGGNGTRLPRAPSLTGHVPSASGHAPSSLTHSPSLGAPLPRTASLPAQRPAAAHHDTAAPAAAEPSPHTAEARARQVPGTILPEQRAQNSAAHTPVTRTADASGVAEVASQKAAAVVRPAAASMPAAAPMPAGLRPAASLPSSRPELANTDLRSKDGGRSHTTGPTSALIGPTSALIGPTPALAQAIGQSQAVAHDYTELHNPGPPIRPQATISHSSPPGIPKEDQLRSLYPTQPASTLQGLYQGLLIPLVWQNKENHSKGLGRLASPTKYPLSLTQPPMSSAGAMGSMQGSVPKESTKARALKSGTARALLRPEIPDDVSIIDVIQDIVSRSCSPRLSKASDTDALQQTSTQTAQPSASSQHSTPHATDPLMSGGGSQNQHRTSLQTETGTQTQESQAPAGSALVTTDRSIMPTSSTSGPKSLAPQIMAANVITQRDSPPHDATDSLREKNSSVSYANSSASVGHLGPTPGTFTADVHPFSQSRPSYDKTVGGYPISHYFLGQIARPNLSDHQARHLKAASSPALPYSRGANSWSEPSPTTTMSSQVNETPNNSHPLNKSAYHQAQPHLKSDINPTRALNPTYQQNVRMSSNMIHAYQRSLSESVLPVGVPGRLTQPLLVLTEDVQSKPTQRTEGGISVLPATRSYSHGNQSPIGLLLSSKPVHRETQNVGIATQLLQQAASAGTPISSTVNSRPPLVQSKSTLTEQPKPSRIEYSREKLGTTEPYTHNVEKVRTENSHQPENLSKNSGETRYSKTVFDHLSTNNTAVPIVRGILGIELSKGAFQPSRERTPTFLGTPSKPGSTLGVGNPPVQSMSAQQDPNSHADEQEESHNTTFSPLNNSIKDMVIQTPTNKKRSISEDFVTEKTWNKRLSKKGTTKKKFVPSDIDLAEIIELND</sequence>
<evidence type="ECO:0000259" key="12">
    <source>
        <dbReference type="PROSITE" id="PS50800"/>
    </source>
</evidence>
<feature type="region of interest" description="Disordered" evidence="11">
    <location>
        <begin position="585"/>
        <end position="674"/>
    </location>
</feature>
<dbReference type="GO" id="GO:0008270">
    <property type="term" value="F:zinc ion binding"/>
    <property type="evidence" value="ECO:0007669"/>
    <property type="project" value="UniProtKB-KW"/>
</dbReference>
<dbReference type="PROSITE" id="PS51466">
    <property type="entry name" value="PINIT"/>
    <property type="match status" value="1"/>
</dbReference>
<protein>
    <recommendedName>
        <fullName evidence="17">SAP domain-containing protein</fullName>
    </recommendedName>
</protein>
<feature type="compositionally biased region" description="Basic and acidic residues" evidence="11">
    <location>
        <begin position="1329"/>
        <end position="1339"/>
    </location>
</feature>
<dbReference type="InterPro" id="IPR004181">
    <property type="entry name" value="Znf_MIZ"/>
</dbReference>
<dbReference type="InterPro" id="IPR038654">
    <property type="entry name" value="PINIT_sf"/>
</dbReference>
<reference evidence="15 16" key="1">
    <citation type="submission" date="2016-05" db="EMBL/GenBank/DDBJ databases">
        <title>Comparative genomics of biotechnologically important yeasts.</title>
        <authorList>
            <consortium name="DOE Joint Genome Institute"/>
            <person name="Riley R."/>
            <person name="Haridas S."/>
            <person name="Wolfe K.H."/>
            <person name="Lopes M.R."/>
            <person name="Hittinger C.T."/>
            <person name="Goker M."/>
            <person name="Salamov A."/>
            <person name="Wisecaver J."/>
            <person name="Long T.M."/>
            <person name="Aerts A.L."/>
            <person name="Barry K."/>
            <person name="Choi C."/>
            <person name="Clum A."/>
            <person name="Coughlan A.Y."/>
            <person name="Deshpande S."/>
            <person name="Douglass A.P."/>
            <person name="Hanson S.J."/>
            <person name="Klenk H.-P."/>
            <person name="LaButti K."/>
            <person name="Lapidus A."/>
            <person name="Lindquist E."/>
            <person name="Lipzen A."/>
            <person name="Meier-kolthoff J.P."/>
            <person name="Ohm R.A."/>
            <person name="Otillar R.P."/>
            <person name="Pangilinan J."/>
            <person name="Peng Y."/>
            <person name="Rokas A."/>
            <person name="Rosa C.A."/>
            <person name="Scheuner C."/>
            <person name="Sibirny A.A."/>
            <person name="Slot J.C."/>
            <person name="Stielow J.B."/>
            <person name="Sun H."/>
            <person name="Kurtzman C.P."/>
            <person name="Blackwell M."/>
            <person name="Grigoriev I.V."/>
            <person name="Jeffries T.W."/>
        </authorList>
    </citation>
    <scope>NUCLEOTIDE SEQUENCE [LARGE SCALE GENOMIC DNA]</scope>
    <source>
        <strain evidence="15 16">NRRL YB-4993</strain>
    </source>
</reference>
<dbReference type="SUPFAM" id="SSF68906">
    <property type="entry name" value="SAP domain"/>
    <property type="match status" value="1"/>
</dbReference>
<feature type="domain" description="PINIT" evidence="14">
    <location>
        <begin position="152"/>
        <end position="299"/>
    </location>
</feature>
<dbReference type="EMBL" id="LXTC01000003">
    <property type="protein sequence ID" value="OBA21684.1"/>
    <property type="molecule type" value="Genomic_DNA"/>
</dbReference>
<dbReference type="RefSeq" id="XP_018712194.1">
    <property type="nucleotide sequence ID" value="XM_018854184.1"/>
</dbReference>
<feature type="compositionally biased region" description="Basic and acidic residues" evidence="11">
    <location>
        <begin position="1309"/>
        <end position="1321"/>
    </location>
</feature>
<dbReference type="Pfam" id="PF02037">
    <property type="entry name" value="SAP"/>
    <property type="match status" value="1"/>
</dbReference>
<feature type="compositionally biased region" description="Low complexity" evidence="11">
    <location>
        <begin position="724"/>
        <end position="737"/>
    </location>
</feature>
<evidence type="ECO:0000256" key="8">
    <source>
        <dbReference type="ARBA" id="ARBA00022833"/>
    </source>
</evidence>
<feature type="compositionally biased region" description="Polar residues" evidence="11">
    <location>
        <begin position="1130"/>
        <end position="1154"/>
    </location>
</feature>
<dbReference type="Proteomes" id="UP000092555">
    <property type="component" value="Unassembled WGS sequence"/>
</dbReference>
<evidence type="ECO:0000256" key="1">
    <source>
        <dbReference type="ARBA" id="ARBA00004123"/>
    </source>
</evidence>
<evidence type="ECO:0000256" key="9">
    <source>
        <dbReference type="ARBA" id="ARBA00023242"/>
    </source>
</evidence>
<feature type="region of interest" description="Disordered" evidence="11">
    <location>
        <begin position="1036"/>
        <end position="1086"/>
    </location>
</feature>
<feature type="region of interest" description="Disordered" evidence="11">
    <location>
        <begin position="413"/>
        <end position="441"/>
    </location>
</feature>
<evidence type="ECO:0000256" key="11">
    <source>
        <dbReference type="SAM" id="MobiDB-lite"/>
    </source>
</evidence>
<keyword evidence="9" id="KW-0539">Nucleus</keyword>
<feature type="region of interest" description="Disordered" evidence="11">
    <location>
        <begin position="879"/>
        <end position="898"/>
    </location>
</feature>
<comment type="caution">
    <text evidence="15">The sequence shown here is derived from an EMBL/GenBank/DDBJ whole genome shotgun (WGS) entry which is preliminary data.</text>
</comment>
<feature type="compositionally biased region" description="Low complexity" evidence="11">
    <location>
        <begin position="657"/>
        <end position="668"/>
    </location>
</feature>
<evidence type="ECO:0000256" key="5">
    <source>
        <dbReference type="ARBA" id="ARBA00022723"/>
    </source>
</evidence>
<feature type="compositionally biased region" description="Low complexity" evidence="11">
    <location>
        <begin position="1052"/>
        <end position="1063"/>
    </location>
</feature>
<dbReference type="OrthoDB" id="28127at2759"/>
<feature type="compositionally biased region" description="Polar residues" evidence="11">
    <location>
        <begin position="1004"/>
        <end position="1020"/>
    </location>
</feature>
<feature type="compositionally biased region" description="Polar residues" evidence="11">
    <location>
        <begin position="588"/>
        <end position="598"/>
    </location>
</feature>
<comment type="similarity">
    <text evidence="3">Belongs to the PIAS family.</text>
</comment>
<keyword evidence="4" id="KW-0808">Transferase</keyword>
<evidence type="ECO:0000256" key="7">
    <source>
        <dbReference type="ARBA" id="ARBA00022786"/>
    </source>
</evidence>
<feature type="compositionally biased region" description="Low complexity" evidence="11">
    <location>
        <begin position="133"/>
        <end position="155"/>
    </location>
</feature>
<dbReference type="PANTHER" id="PTHR10782">
    <property type="entry name" value="ZINC FINGER MIZ DOMAIN-CONTAINING PROTEIN"/>
    <property type="match status" value="1"/>
</dbReference>
<accession>A0A1A0HC21</accession>
<dbReference type="GO" id="GO:0000785">
    <property type="term" value="C:chromatin"/>
    <property type="evidence" value="ECO:0007669"/>
    <property type="project" value="TreeGrafter"/>
</dbReference>
<feature type="region of interest" description="Disordered" evidence="11">
    <location>
        <begin position="934"/>
        <end position="1024"/>
    </location>
</feature>
<evidence type="ECO:0000313" key="15">
    <source>
        <dbReference type="EMBL" id="OBA21684.1"/>
    </source>
</evidence>
<dbReference type="Pfam" id="PF02891">
    <property type="entry name" value="zf-MIZ"/>
    <property type="match status" value="1"/>
</dbReference>
<dbReference type="InterPro" id="IPR036361">
    <property type="entry name" value="SAP_dom_sf"/>
</dbReference>
<feature type="compositionally biased region" description="Pro residues" evidence="11">
    <location>
        <begin position="526"/>
        <end position="538"/>
    </location>
</feature>
<dbReference type="InterPro" id="IPR003034">
    <property type="entry name" value="SAP_dom"/>
</dbReference>
<dbReference type="GO" id="GO:0005634">
    <property type="term" value="C:nucleus"/>
    <property type="evidence" value="ECO:0007669"/>
    <property type="project" value="UniProtKB-SubCell"/>
</dbReference>
<dbReference type="Pfam" id="PF14324">
    <property type="entry name" value="PINIT"/>
    <property type="match status" value="1"/>
</dbReference>
<feature type="region of interest" description="Disordered" evidence="11">
    <location>
        <begin position="724"/>
        <end position="773"/>
    </location>
</feature>
<keyword evidence="6 10" id="KW-0863">Zinc-finger</keyword>
<feature type="region of interest" description="Disordered" evidence="11">
    <location>
        <begin position="114"/>
        <end position="162"/>
    </location>
</feature>
<keyword evidence="7" id="KW-0833">Ubl conjugation pathway</keyword>
<dbReference type="STRING" id="869754.A0A1A0HC21"/>
<evidence type="ECO:0000256" key="4">
    <source>
        <dbReference type="ARBA" id="ARBA00022679"/>
    </source>
</evidence>
<dbReference type="PANTHER" id="PTHR10782:SF4">
    <property type="entry name" value="TONALLI, ISOFORM E"/>
    <property type="match status" value="1"/>
</dbReference>
<comment type="pathway">
    <text evidence="2">Protein modification; protein sumoylation.</text>
</comment>
<keyword evidence="5" id="KW-0479">Metal-binding</keyword>
<dbReference type="Gene3D" id="1.10.720.30">
    <property type="entry name" value="SAP domain"/>
    <property type="match status" value="1"/>
</dbReference>
<evidence type="ECO:0000256" key="2">
    <source>
        <dbReference type="ARBA" id="ARBA00004718"/>
    </source>
</evidence>
<feature type="compositionally biased region" description="Low complexity" evidence="11">
    <location>
        <begin position="879"/>
        <end position="891"/>
    </location>
</feature>
<evidence type="ECO:0000259" key="14">
    <source>
        <dbReference type="PROSITE" id="PS51466"/>
    </source>
</evidence>
<feature type="compositionally biased region" description="Polar residues" evidence="11">
    <location>
        <begin position="1285"/>
        <end position="1308"/>
    </location>
</feature>
<feature type="compositionally biased region" description="Basic and acidic residues" evidence="11">
    <location>
        <begin position="1038"/>
        <end position="1051"/>
    </location>
</feature>
<dbReference type="PROSITE" id="PS50800">
    <property type="entry name" value="SAP"/>
    <property type="match status" value="1"/>
</dbReference>
<evidence type="ECO:0000313" key="16">
    <source>
        <dbReference type="Proteomes" id="UP000092555"/>
    </source>
</evidence>
<feature type="domain" description="SAP" evidence="12">
    <location>
        <begin position="22"/>
        <end position="56"/>
    </location>
</feature>
<comment type="subcellular location">
    <subcellularLocation>
        <location evidence="1">Nucleus</location>
    </subcellularLocation>
</comment>
<organism evidence="15 16">
    <name type="scientific">Metschnikowia bicuspidata var. bicuspidata NRRL YB-4993</name>
    <dbReference type="NCBI Taxonomy" id="869754"/>
    <lineage>
        <taxon>Eukaryota</taxon>
        <taxon>Fungi</taxon>
        <taxon>Dikarya</taxon>
        <taxon>Ascomycota</taxon>
        <taxon>Saccharomycotina</taxon>
        <taxon>Pichiomycetes</taxon>
        <taxon>Metschnikowiaceae</taxon>
        <taxon>Metschnikowia</taxon>
    </lineage>
</organism>
<feature type="domain" description="SP-RING-type" evidence="13">
    <location>
        <begin position="331"/>
        <end position="416"/>
    </location>
</feature>
<name>A0A1A0HC21_9ASCO</name>
<dbReference type="UniPathway" id="UPA00886"/>
<feature type="compositionally biased region" description="Polar residues" evidence="11">
    <location>
        <begin position="1411"/>
        <end position="1422"/>
    </location>
</feature>
<gene>
    <name evidence="15" type="ORF">METBIDRAFT_12164</name>
</gene>
<dbReference type="SMART" id="SM00513">
    <property type="entry name" value="SAP"/>
    <property type="match status" value="1"/>
</dbReference>
<dbReference type="GeneID" id="30027160"/>
<dbReference type="PROSITE" id="PS51044">
    <property type="entry name" value="ZF_SP_RING"/>
    <property type="match status" value="1"/>
</dbReference>
<keyword evidence="16" id="KW-1185">Reference proteome</keyword>
<feature type="compositionally biased region" description="Low complexity" evidence="11">
    <location>
        <begin position="947"/>
        <end position="968"/>
    </location>
</feature>
<evidence type="ECO:0000256" key="6">
    <source>
        <dbReference type="ARBA" id="ARBA00022771"/>
    </source>
</evidence>
<evidence type="ECO:0008006" key="17">
    <source>
        <dbReference type="Google" id="ProtNLM"/>
    </source>
</evidence>
<dbReference type="GO" id="GO:0016925">
    <property type="term" value="P:protein sumoylation"/>
    <property type="evidence" value="ECO:0007669"/>
    <property type="project" value="UniProtKB-UniPathway"/>
</dbReference>
<evidence type="ECO:0000256" key="10">
    <source>
        <dbReference type="PROSITE-ProRule" id="PRU00452"/>
    </source>
</evidence>
<dbReference type="Gene3D" id="2.60.120.780">
    <property type="entry name" value="PINIT domain"/>
    <property type="match status" value="1"/>
</dbReference>
<evidence type="ECO:0000259" key="13">
    <source>
        <dbReference type="PROSITE" id="PS51044"/>
    </source>
</evidence>
<feature type="region of interest" description="Disordered" evidence="11">
    <location>
        <begin position="1112"/>
        <end position="1154"/>
    </location>
</feature>
<feature type="compositionally biased region" description="Basic and acidic residues" evidence="11">
    <location>
        <begin position="1423"/>
        <end position="1432"/>
    </location>
</feature>
<feature type="region of interest" description="Disordered" evidence="11">
    <location>
        <begin position="797"/>
        <end position="826"/>
    </location>
</feature>